<dbReference type="InterPro" id="IPR007031">
    <property type="entry name" value="Poxvirus_VLTF3"/>
</dbReference>
<dbReference type="AlphaFoldDB" id="A0A6C0C131"/>
<feature type="coiled-coil region" evidence="1">
    <location>
        <begin position="32"/>
        <end position="102"/>
    </location>
</feature>
<protein>
    <submittedName>
        <fullName evidence="2">Uncharacterized protein</fullName>
    </submittedName>
</protein>
<organism evidence="2">
    <name type="scientific">viral metagenome</name>
    <dbReference type="NCBI Taxonomy" id="1070528"/>
    <lineage>
        <taxon>unclassified sequences</taxon>
        <taxon>metagenomes</taxon>
        <taxon>organismal metagenomes</taxon>
    </lineage>
</organism>
<dbReference type="Pfam" id="PF04947">
    <property type="entry name" value="Pox_VLTF3"/>
    <property type="match status" value="1"/>
</dbReference>
<reference evidence="2" key="1">
    <citation type="journal article" date="2020" name="Nature">
        <title>Giant virus diversity and host interactions through global metagenomics.</title>
        <authorList>
            <person name="Schulz F."/>
            <person name="Roux S."/>
            <person name="Paez-Espino D."/>
            <person name="Jungbluth S."/>
            <person name="Walsh D.A."/>
            <person name="Denef V.J."/>
            <person name="McMahon K.D."/>
            <person name="Konstantinidis K.T."/>
            <person name="Eloe-Fadrosh E.A."/>
            <person name="Kyrpides N.C."/>
            <person name="Woyke T."/>
        </authorList>
    </citation>
    <scope>NUCLEOTIDE SEQUENCE</scope>
    <source>
        <strain evidence="2">GVMAG-M-3300020182-33</strain>
    </source>
</reference>
<evidence type="ECO:0000256" key="1">
    <source>
        <dbReference type="SAM" id="Coils"/>
    </source>
</evidence>
<dbReference type="GO" id="GO:0046782">
    <property type="term" value="P:regulation of viral transcription"/>
    <property type="evidence" value="ECO:0007669"/>
    <property type="project" value="InterPro"/>
</dbReference>
<accession>A0A6C0C131</accession>
<proteinExistence type="predicted"/>
<sequence length="385" mass="45163">MSIRAYMSSEGNIMFVSDLLKNAKPDDSALAVSKSNNIYDKVREEQRRLENEQFQVEQLKNQLKSQQLSIREPCPRHLLHQKLEIERQCQELEKTIQSVESGEKIHEFNTRVRPYIEAFQKQQFCRAHDRSNDGEPQTHRVSSNIQNAVLNDYIVNIEGGVPKYDILTQDMCSECKEPMQLYQMYSILVCSRCGLSKPFLDATASLLAYSDDYDYCSFSYKRINHFSEWLASIQAKETLDVPQSVLDTIMQQLHNQRIHDLKEVTVHKVRDILKKMKLRKYYEHVQLITCKITGRPPPRMTPEMEEKIKMCFLAASSAFQRHCPPDRKNMISYQLVLLKLCELLGYHEFVPYFMLLKGRDKLSRMDDIWKKICEDLDWTFIASVP</sequence>
<keyword evidence="1" id="KW-0175">Coiled coil</keyword>
<dbReference type="EMBL" id="MN739304">
    <property type="protein sequence ID" value="QHS97801.1"/>
    <property type="molecule type" value="Genomic_DNA"/>
</dbReference>
<name>A0A6C0C131_9ZZZZ</name>
<evidence type="ECO:0000313" key="2">
    <source>
        <dbReference type="EMBL" id="QHS97801.1"/>
    </source>
</evidence>